<dbReference type="PANTHER" id="PTHR31310">
    <property type="match status" value="1"/>
</dbReference>
<organism evidence="8 9">
    <name type="scientific">Thyridium curvatum</name>
    <dbReference type="NCBI Taxonomy" id="1093900"/>
    <lineage>
        <taxon>Eukaryota</taxon>
        <taxon>Fungi</taxon>
        <taxon>Dikarya</taxon>
        <taxon>Ascomycota</taxon>
        <taxon>Pezizomycotina</taxon>
        <taxon>Sordariomycetes</taxon>
        <taxon>Sordariomycetidae</taxon>
        <taxon>Thyridiales</taxon>
        <taxon>Thyridiaceae</taxon>
        <taxon>Thyridium</taxon>
    </lineage>
</organism>
<name>A0A507BHP9_9PEZI</name>
<evidence type="ECO:0000256" key="2">
    <source>
        <dbReference type="ARBA" id="ARBA00022692"/>
    </source>
</evidence>
<dbReference type="STRING" id="1093900.A0A507BHP9"/>
<dbReference type="OrthoDB" id="2566866at2759"/>
<dbReference type="PANTHER" id="PTHR31310:SF10">
    <property type="entry name" value="INOSITOLPHOSPHOTRANSFERASE AUR1_IPT1 DOMAIN-CONTAINING PROTEIN"/>
    <property type="match status" value="1"/>
</dbReference>
<dbReference type="InParanoid" id="A0A507BHP9"/>
<reference evidence="8 9" key="1">
    <citation type="submission" date="2019-06" db="EMBL/GenBank/DDBJ databases">
        <title>Draft genome sequence of the filamentous fungus Phialemoniopsis curvata isolated from diesel fuel.</title>
        <authorList>
            <person name="Varaljay V.A."/>
            <person name="Lyon W.J."/>
            <person name="Crouch A.L."/>
            <person name="Drake C.E."/>
            <person name="Hollomon J.M."/>
            <person name="Nadeau L.J."/>
            <person name="Nunn H.S."/>
            <person name="Stevenson B.S."/>
            <person name="Bojanowski C.L."/>
            <person name="Crookes-Goodson W.J."/>
        </authorList>
    </citation>
    <scope>NUCLEOTIDE SEQUENCE [LARGE SCALE GENOMIC DNA]</scope>
    <source>
        <strain evidence="8 9">D216</strain>
    </source>
</reference>
<evidence type="ECO:0000313" key="9">
    <source>
        <dbReference type="Proteomes" id="UP000319257"/>
    </source>
</evidence>
<keyword evidence="3 6" id="KW-1133">Transmembrane helix</keyword>
<feature type="transmembrane region" description="Helical" evidence="6">
    <location>
        <begin position="23"/>
        <end position="40"/>
    </location>
</feature>
<keyword evidence="4 6" id="KW-0472">Membrane</keyword>
<feature type="region of interest" description="Disordered" evidence="5">
    <location>
        <begin position="56"/>
        <end position="79"/>
    </location>
</feature>
<dbReference type="Pfam" id="PF14378">
    <property type="entry name" value="PAP2_3"/>
    <property type="match status" value="2"/>
</dbReference>
<comment type="caution">
    <text evidence="8">The sequence shown here is derived from an EMBL/GenBank/DDBJ whole genome shotgun (WGS) entry which is preliminary data.</text>
</comment>
<evidence type="ECO:0000313" key="8">
    <source>
        <dbReference type="EMBL" id="TPX19043.1"/>
    </source>
</evidence>
<evidence type="ECO:0000259" key="7">
    <source>
        <dbReference type="Pfam" id="PF14378"/>
    </source>
</evidence>
<feature type="transmembrane region" description="Helical" evidence="6">
    <location>
        <begin position="228"/>
        <end position="248"/>
    </location>
</feature>
<comment type="subcellular location">
    <subcellularLocation>
        <location evidence="1">Membrane</location>
        <topology evidence="1">Multi-pass membrane protein</topology>
    </subcellularLocation>
</comment>
<dbReference type="Proteomes" id="UP000319257">
    <property type="component" value="Unassembled WGS sequence"/>
</dbReference>
<feature type="domain" description="Inositolphosphotransferase Aur1/Ipt1" evidence="7">
    <location>
        <begin position="392"/>
        <end position="435"/>
    </location>
</feature>
<keyword evidence="9" id="KW-1185">Reference proteome</keyword>
<evidence type="ECO:0000256" key="4">
    <source>
        <dbReference type="ARBA" id="ARBA00023136"/>
    </source>
</evidence>
<evidence type="ECO:0000256" key="5">
    <source>
        <dbReference type="SAM" id="MobiDB-lite"/>
    </source>
</evidence>
<evidence type="ECO:0000256" key="3">
    <source>
        <dbReference type="ARBA" id="ARBA00022989"/>
    </source>
</evidence>
<protein>
    <recommendedName>
        <fullName evidence="7">Inositolphosphotransferase Aur1/Ipt1 domain-containing protein</fullName>
    </recommendedName>
</protein>
<gene>
    <name evidence="8" type="ORF">E0L32_011287</name>
</gene>
<feature type="transmembrane region" description="Helical" evidence="6">
    <location>
        <begin position="143"/>
        <end position="163"/>
    </location>
</feature>
<keyword evidence="2 6" id="KW-0812">Transmembrane</keyword>
<evidence type="ECO:0000256" key="6">
    <source>
        <dbReference type="SAM" id="Phobius"/>
    </source>
</evidence>
<dbReference type="GeneID" id="41978734"/>
<dbReference type="RefSeq" id="XP_031000754.1">
    <property type="nucleotide sequence ID" value="XM_031134000.1"/>
</dbReference>
<feature type="domain" description="Inositolphosphotransferase Aur1/Ipt1" evidence="7">
    <location>
        <begin position="223"/>
        <end position="329"/>
    </location>
</feature>
<evidence type="ECO:0000256" key="1">
    <source>
        <dbReference type="ARBA" id="ARBA00004141"/>
    </source>
</evidence>
<dbReference type="EMBL" id="SKBQ01000102">
    <property type="protein sequence ID" value="TPX19043.1"/>
    <property type="molecule type" value="Genomic_DNA"/>
</dbReference>
<feature type="transmembrane region" description="Helical" evidence="6">
    <location>
        <begin position="423"/>
        <end position="446"/>
    </location>
</feature>
<proteinExistence type="predicted"/>
<dbReference type="GO" id="GO:0016020">
    <property type="term" value="C:membrane"/>
    <property type="evidence" value="ECO:0007669"/>
    <property type="project" value="UniProtKB-SubCell"/>
</dbReference>
<dbReference type="AlphaFoldDB" id="A0A507BHP9"/>
<feature type="transmembrane region" description="Helical" evidence="6">
    <location>
        <begin position="260"/>
        <end position="278"/>
    </location>
</feature>
<accession>A0A507BHP9</accession>
<feature type="transmembrane region" description="Helical" evidence="6">
    <location>
        <begin position="319"/>
        <end position="340"/>
    </location>
</feature>
<dbReference type="InterPro" id="IPR052185">
    <property type="entry name" value="IPC_Synthase-Related"/>
</dbReference>
<dbReference type="InterPro" id="IPR026841">
    <property type="entry name" value="Aur1/Ipt1"/>
</dbReference>
<feature type="transmembrane region" description="Helical" evidence="6">
    <location>
        <begin position="395"/>
        <end position="417"/>
    </location>
</feature>
<sequence length="467" mass="52305">MDSAGLESAPEWQSGHVWKMPEWVEPVGIVGILLTAMLATRRRNYSIFSGEPYTKRPAYSRAPPSSASPFDSPRSSTSLASGDSELSLLRASLRNNLASSSSHPPKTRRLLGLWTIRTPNSSRFAGHYHSRVLQKFPFLVEMFYWVVTYFFYQLTAVLSRVWWGGTKGLWDVAQDHAIAILELEAVALGAGGLQGTRRWAEWRIQQWFLAGADAADWRGVGLTVLNRVYALIHIPGTVGFIAFYYWFAPSHVRFCTVRRTMSLVNMFAFLIFLGYPCMPPRFLPSEFGFVDTVNAEDAQSVWMSGQYVNKLAAMPSMHFGYAFCIGCVFVYESGFLRGVLNKGGRLMIGGARDDLEESALKLDDDYCYHSESAAALATPAPRTGVERKRSFRSRLFFLFFGLSYPSLILLAIVATGNHYFADAAVAALIVAMAYVCNRVLLVFLPVEDYLLWALRLEKPVPTVGLRR</sequence>
<feature type="compositionally biased region" description="Low complexity" evidence="5">
    <location>
        <begin position="56"/>
        <end position="78"/>
    </location>
</feature>